<dbReference type="Proteomes" id="UP001175227">
    <property type="component" value="Unassembled WGS sequence"/>
</dbReference>
<evidence type="ECO:0000256" key="1">
    <source>
        <dbReference type="SAM" id="MobiDB-lite"/>
    </source>
</evidence>
<feature type="compositionally biased region" description="Basic and acidic residues" evidence="1">
    <location>
        <begin position="7"/>
        <end position="22"/>
    </location>
</feature>
<dbReference type="AlphaFoldDB" id="A0AA39UDJ8"/>
<sequence>MNTKVLEYGKDKGNGIEDRPGEEQLTVSRNPRDDVSAWFSTPLDSPSSGTGIGAGVKVNTYFAKGRTGSRGPARLNLSPPSNTFVVAQPFSGYFRLLKNFGPEYYNSSSCNVPIGYGIAGELWSCSLLHLRVAVFSVPEVLKITPFLMGILMWMFFPILISQLTLGASSQIHHIPHRVAHVNPREITILWRRAQMSLFCRNYQGINVRTTYAVGLDVDVWGVIRDAGEMATIMLITQTMAMDIQS</sequence>
<organism evidence="2 3">
    <name type="scientific">Armillaria novae-zelandiae</name>
    <dbReference type="NCBI Taxonomy" id="153914"/>
    <lineage>
        <taxon>Eukaryota</taxon>
        <taxon>Fungi</taxon>
        <taxon>Dikarya</taxon>
        <taxon>Basidiomycota</taxon>
        <taxon>Agaricomycotina</taxon>
        <taxon>Agaricomycetes</taxon>
        <taxon>Agaricomycetidae</taxon>
        <taxon>Agaricales</taxon>
        <taxon>Marasmiineae</taxon>
        <taxon>Physalacriaceae</taxon>
        <taxon>Armillaria</taxon>
    </lineage>
</organism>
<proteinExistence type="predicted"/>
<feature type="region of interest" description="Disordered" evidence="1">
    <location>
        <begin position="1"/>
        <end position="31"/>
    </location>
</feature>
<dbReference type="EMBL" id="JAUEPR010000007">
    <property type="protein sequence ID" value="KAK0482803.1"/>
    <property type="molecule type" value="Genomic_DNA"/>
</dbReference>
<keyword evidence="3" id="KW-1185">Reference proteome</keyword>
<accession>A0AA39UDJ8</accession>
<comment type="caution">
    <text evidence="2">The sequence shown here is derived from an EMBL/GenBank/DDBJ whole genome shotgun (WGS) entry which is preliminary data.</text>
</comment>
<protein>
    <submittedName>
        <fullName evidence="2">Uncharacterized protein</fullName>
    </submittedName>
</protein>
<gene>
    <name evidence="2" type="ORF">IW261DRAFT_1418331</name>
</gene>
<evidence type="ECO:0000313" key="3">
    <source>
        <dbReference type="Proteomes" id="UP001175227"/>
    </source>
</evidence>
<reference evidence="2" key="1">
    <citation type="submission" date="2023-06" db="EMBL/GenBank/DDBJ databases">
        <authorList>
            <consortium name="Lawrence Berkeley National Laboratory"/>
            <person name="Ahrendt S."/>
            <person name="Sahu N."/>
            <person name="Indic B."/>
            <person name="Wong-Bajracharya J."/>
            <person name="Merenyi Z."/>
            <person name="Ke H.-M."/>
            <person name="Monk M."/>
            <person name="Kocsube S."/>
            <person name="Drula E."/>
            <person name="Lipzen A."/>
            <person name="Balint B."/>
            <person name="Henrissat B."/>
            <person name="Andreopoulos B."/>
            <person name="Martin F.M."/>
            <person name="Harder C.B."/>
            <person name="Rigling D."/>
            <person name="Ford K.L."/>
            <person name="Foster G.D."/>
            <person name="Pangilinan J."/>
            <person name="Papanicolaou A."/>
            <person name="Barry K."/>
            <person name="LaButti K."/>
            <person name="Viragh M."/>
            <person name="Koriabine M."/>
            <person name="Yan M."/>
            <person name="Riley R."/>
            <person name="Champramary S."/>
            <person name="Plett K.L."/>
            <person name="Tsai I.J."/>
            <person name="Slot J."/>
            <person name="Sipos G."/>
            <person name="Plett J."/>
            <person name="Nagy L.G."/>
            <person name="Grigoriev I.V."/>
        </authorList>
    </citation>
    <scope>NUCLEOTIDE SEQUENCE</scope>
    <source>
        <strain evidence="2">ICMP 16352</strain>
    </source>
</reference>
<evidence type="ECO:0000313" key="2">
    <source>
        <dbReference type="EMBL" id="KAK0482803.1"/>
    </source>
</evidence>
<name>A0AA39UDJ8_9AGAR</name>